<protein>
    <submittedName>
        <fullName evidence="3">Uncharacterized protein</fullName>
    </submittedName>
</protein>
<proteinExistence type="predicted"/>
<keyword evidence="2" id="KW-0472">Membrane</keyword>
<gene>
    <name evidence="3" type="ORF">TDUB1175_LOCUS17888</name>
</gene>
<evidence type="ECO:0000256" key="2">
    <source>
        <dbReference type="SAM" id="Phobius"/>
    </source>
</evidence>
<dbReference type="AlphaFoldDB" id="A0A7R9WB29"/>
<feature type="transmembrane region" description="Helical" evidence="2">
    <location>
        <begin position="53"/>
        <end position="78"/>
    </location>
</feature>
<accession>A0A7R9WB29</accession>
<reference evidence="3" key="1">
    <citation type="submission" date="2021-01" db="EMBL/GenBank/DDBJ databases">
        <authorList>
            <person name="Corre E."/>
            <person name="Pelletier E."/>
            <person name="Niang G."/>
            <person name="Scheremetjew M."/>
            <person name="Finn R."/>
            <person name="Kale V."/>
            <person name="Holt S."/>
            <person name="Cochrane G."/>
            <person name="Meng A."/>
            <person name="Brown T."/>
            <person name="Cohen L."/>
        </authorList>
    </citation>
    <scope>NUCLEOTIDE SEQUENCE</scope>
    <source>
        <strain evidence="3">CCMP147</strain>
    </source>
</reference>
<name>A0A7R9WB29_9STRA</name>
<evidence type="ECO:0000256" key="1">
    <source>
        <dbReference type="SAM" id="MobiDB-lite"/>
    </source>
</evidence>
<organism evidence="3">
    <name type="scientific">Pseudictyota dubia</name>
    <dbReference type="NCBI Taxonomy" id="2749911"/>
    <lineage>
        <taxon>Eukaryota</taxon>
        <taxon>Sar</taxon>
        <taxon>Stramenopiles</taxon>
        <taxon>Ochrophyta</taxon>
        <taxon>Bacillariophyta</taxon>
        <taxon>Mediophyceae</taxon>
        <taxon>Biddulphiophycidae</taxon>
        <taxon>Eupodiscales</taxon>
        <taxon>Odontellaceae</taxon>
        <taxon>Pseudictyota</taxon>
    </lineage>
</organism>
<sequence length="244" mass="28274">MDTFPWSDEPEVQRHPTPATMSYDAWSDRKTIPEVLADFMVNLPDELKGAYEFVRHVSITMIIPAASNLAAFVVLFALTKRAYRLMFPPGPEEMYQRAIRTLRKDSVYSQSSTRRGMREAWDRRAAMDTLRKCTRRKPSFPEPFRTLATELLFDDESQRKGWDRLLDQWWPRSGKYKSNLEECMDVIKRGLIHHPKDSELDKLRLEAEAIQRWGRGGTEGKGVEMMMRAGRIGSEHLGGGYGMR</sequence>
<dbReference type="EMBL" id="HBED01035640">
    <property type="protein sequence ID" value="CAD8319472.1"/>
    <property type="molecule type" value="Transcribed_RNA"/>
</dbReference>
<evidence type="ECO:0000313" key="3">
    <source>
        <dbReference type="EMBL" id="CAD8319472.1"/>
    </source>
</evidence>
<keyword evidence="2" id="KW-1133">Transmembrane helix</keyword>
<feature type="region of interest" description="Disordered" evidence="1">
    <location>
        <begin position="1"/>
        <end position="20"/>
    </location>
</feature>
<keyword evidence="2" id="KW-0812">Transmembrane</keyword>